<name>A0A5J4WKN4_9EUKA</name>
<feature type="compositionally biased region" description="Basic residues" evidence="2">
    <location>
        <begin position="328"/>
        <end position="338"/>
    </location>
</feature>
<feature type="compositionally biased region" description="Low complexity" evidence="2">
    <location>
        <begin position="124"/>
        <end position="142"/>
    </location>
</feature>
<accession>A0A5J4WKN4</accession>
<feature type="coiled-coil region" evidence="1">
    <location>
        <begin position="30"/>
        <end position="57"/>
    </location>
</feature>
<organism evidence="3 4">
    <name type="scientific">Streblomastix strix</name>
    <dbReference type="NCBI Taxonomy" id="222440"/>
    <lineage>
        <taxon>Eukaryota</taxon>
        <taxon>Metamonada</taxon>
        <taxon>Preaxostyla</taxon>
        <taxon>Oxymonadida</taxon>
        <taxon>Streblomastigidae</taxon>
        <taxon>Streblomastix</taxon>
    </lineage>
</organism>
<feature type="compositionally biased region" description="Polar residues" evidence="2">
    <location>
        <begin position="73"/>
        <end position="86"/>
    </location>
</feature>
<feature type="region of interest" description="Disordered" evidence="2">
    <location>
        <begin position="73"/>
        <end position="150"/>
    </location>
</feature>
<evidence type="ECO:0000256" key="2">
    <source>
        <dbReference type="SAM" id="MobiDB-lite"/>
    </source>
</evidence>
<feature type="region of interest" description="Disordered" evidence="2">
    <location>
        <begin position="279"/>
        <end position="398"/>
    </location>
</feature>
<sequence>MKLMLTGLMIAVECGAPKNEHAAELRIIAAEQEQNELQHWKTKIQQLQAQEKQLLTQISGRVGGVVRTIKQSEASYTNRSKSSIQNQKHDTGDQESLNGTSNRTKRSNFSIKDQNERGQGTLNRTKSSTTKRSTSSKQSESRGGPIRNQRIDLLNKQQSEIQQKIGSIRLYLQQLYDKEPLSHTKIIIDQMSQFIYGTDIIGQQSIKDNSGEMESFDQIAPLTNVDLISAFSFLDILPLTKIIRCGASLERALAKSQYQQQRAARQELRKSFKRGDCGLTLKEQKQKQKKSKKKKDLENNNEAQNTEGENQNVEQVSKVQNQNSSGAKKIKKDKRKEKVPKLKKIEESQSKGSQGNSPKVVTKNKKKVKKQNQQENQNVSSIAAFIEPLPIHPKAPKV</sequence>
<proteinExistence type="predicted"/>
<feature type="compositionally biased region" description="Basic and acidic residues" evidence="2">
    <location>
        <begin position="339"/>
        <end position="349"/>
    </location>
</feature>
<gene>
    <name evidence="3" type="ORF">EZS28_009616</name>
</gene>
<evidence type="ECO:0000313" key="3">
    <source>
        <dbReference type="EMBL" id="KAA6394859.1"/>
    </source>
</evidence>
<comment type="caution">
    <text evidence="3">The sequence shown here is derived from an EMBL/GenBank/DDBJ whole genome shotgun (WGS) entry which is preliminary data.</text>
</comment>
<keyword evidence="1" id="KW-0175">Coiled coil</keyword>
<evidence type="ECO:0000256" key="1">
    <source>
        <dbReference type="SAM" id="Coils"/>
    </source>
</evidence>
<protein>
    <submittedName>
        <fullName evidence="3">Uncharacterized protein</fullName>
    </submittedName>
</protein>
<reference evidence="3 4" key="1">
    <citation type="submission" date="2019-03" db="EMBL/GenBank/DDBJ databases">
        <title>Single cell metagenomics reveals metabolic interactions within the superorganism composed of flagellate Streblomastix strix and complex community of Bacteroidetes bacteria on its surface.</title>
        <authorList>
            <person name="Treitli S.C."/>
            <person name="Kolisko M."/>
            <person name="Husnik F."/>
            <person name="Keeling P."/>
            <person name="Hampl V."/>
        </authorList>
    </citation>
    <scope>NUCLEOTIDE SEQUENCE [LARGE SCALE GENOMIC DNA]</scope>
    <source>
        <strain evidence="3">ST1C</strain>
    </source>
</reference>
<feature type="compositionally biased region" description="Polar residues" evidence="2">
    <location>
        <begin position="94"/>
        <end position="123"/>
    </location>
</feature>
<feature type="compositionally biased region" description="Polar residues" evidence="2">
    <location>
        <begin position="300"/>
        <end position="326"/>
    </location>
</feature>
<dbReference type="EMBL" id="SNRW01001830">
    <property type="protein sequence ID" value="KAA6394859.1"/>
    <property type="molecule type" value="Genomic_DNA"/>
</dbReference>
<dbReference type="AlphaFoldDB" id="A0A5J4WKN4"/>
<dbReference type="Proteomes" id="UP000324800">
    <property type="component" value="Unassembled WGS sequence"/>
</dbReference>
<evidence type="ECO:0000313" key="4">
    <source>
        <dbReference type="Proteomes" id="UP000324800"/>
    </source>
</evidence>